<comment type="similarity">
    <text evidence="1">Belongs to the UPF0065 (bug) family.</text>
</comment>
<accession>A0ABP8GE57</accession>
<keyword evidence="3" id="KW-1185">Reference proteome</keyword>
<protein>
    <submittedName>
        <fullName evidence="2">Tripartite tricarboxylate transporter substrate binding protein</fullName>
    </submittedName>
</protein>
<dbReference type="InterPro" id="IPR005064">
    <property type="entry name" value="BUG"/>
</dbReference>
<dbReference type="Gene3D" id="3.40.190.150">
    <property type="entry name" value="Bordetella uptake gene, domain 1"/>
    <property type="match status" value="1"/>
</dbReference>
<dbReference type="SUPFAM" id="SSF53850">
    <property type="entry name" value="Periplasmic binding protein-like II"/>
    <property type="match status" value="1"/>
</dbReference>
<evidence type="ECO:0000313" key="2">
    <source>
        <dbReference type="EMBL" id="GAA4322696.1"/>
    </source>
</evidence>
<dbReference type="RefSeq" id="WP_345245573.1">
    <property type="nucleotide sequence ID" value="NZ_BAABFO010000001.1"/>
</dbReference>
<dbReference type="Pfam" id="PF03401">
    <property type="entry name" value="TctC"/>
    <property type="match status" value="1"/>
</dbReference>
<evidence type="ECO:0000256" key="1">
    <source>
        <dbReference type="ARBA" id="ARBA00006987"/>
    </source>
</evidence>
<dbReference type="Proteomes" id="UP001501671">
    <property type="component" value="Unassembled WGS sequence"/>
</dbReference>
<name>A0ABP8GE57_9BURK</name>
<dbReference type="PANTHER" id="PTHR42928">
    <property type="entry name" value="TRICARBOXYLATE-BINDING PROTEIN"/>
    <property type="match status" value="1"/>
</dbReference>
<dbReference type="Gene3D" id="3.40.190.10">
    <property type="entry name" value="Periplasmic binding protein-like II"/>
    <property type="match status" value="1"/>
</dbReference>
<organism evidence="2 3">
    <name type="scientific">Pigmentiphaga soli</name>
    <dbReference type="NCBI Taxonomy" id="1007095"/>
    <lineage>
        <taxon>Bacteria</taxon>
        <taxon>Pseudomonadati</taxon>
        <taxon>Pseudomonadota</taxon>
        <taxon>Betaproteobacteria</taxon>
        <taxon>Burkholderiales</taxon>
        <taxon>Alcaligenaceae</taxon>
        <taxon>Pigmentiphaga</taxon>
    </lineage>
</organism>
<sequence>MVVSYVAGGSTDMAARTLAKQLGENMGQPVIVENRGGASGKIGAEAVAKAPADGYTLLFGEAGAMSINVWLMDRTGSYPTKDFVAVSQVIDTPVVLVAHPSLGVHNLKELVAKGRQTPLAYGSSGSGTVGHLAMEVLKQSLDLNLTHIPYRGGSQATADLLGGQIPLLAINVPTVAQYVRNGKAIGLAAFSSRRTTTLPDLPTVTEQGYPELALSVWQGVFAPAGTPPGIVARLNAEIHKAVQAPEVREALLAAGNEIVVNSPAEFSGMVSKDIERWGKVTRAAGLQP</sequence>
<gene>
    <name evidence="2" type="ORF">GCM10023144_02900</name>
</gene>
<dbReference type="PANTHER" id="PTHR42928:SF5">
    <property type="entry name" value="BLR1237 PROTEIN"/>
    <property type="match status" value="1"/>
</dbReference>
<reference evidence="3" key="1">
    <citation type="journal article" date="2019" name="Int. J. Syst. Evol. Microbiol.">
        <title>The Global Catalogue of Microorganisms (GCM) 10K type strain sequencing project: providing services to taxonomists for standard genome sequencing and annotation.</title>
        <authorList>
            <consortium name="The Broad Institute Genomics Platform"/>
            <consortium name="The Broad Institute Genome Sequencing Center for Infectious Disease"/>
            <person name="Wu L."/>
            <person name="Ma J."/>
        </authorList>
    </citation>
    <scope>NUCLEOTIDE SEQUENCE [LARGE SCALE GENOMIC DNA]</scope>
    <source>
        <strain evidence="3">JCM 17666</strain>
    </source>
</reference>
<proteinExistence type="inferred from homology"/>
<dbReference type="EMBL" id="BAABFO010000001">
    <property type="protein sequence ID" value="GAA4322696.1"/>
    <property type="molecule type" value="Genomic_DNA"/>
</dbReference>
<dbReference type="InterPro" id="IPR042100">
    <property type="entry name" value="Bug_dom1"/>
</dbReference>
<dbReference type="PIRSF" id="PIRSF017082">
    <property type="entry name" value="YflP"/>
    <property type="match status" value="1"/>
</dbReference>
<dbReference type="CDD" id="cd13578">
    <property type="entry name" value="PBP2_Bug27"/>
    <property type="match status" value="1"/>
</dbReference>
<comment type="caution">
    <text evidence="2">The sequence shown here is derived from an EMBL/GenBank/DDBJ whole genome shotgun (WGS) entry which is preliminary data.</text>
</comment>
<evidence type="ECO:0000313" key="3">
    <source>
        <dbReference type="Proteomes" id="UP001501671"/>
    </source>
</evidence>